<evidence type="ECO:0000313" key="5">
    <source>
        <dbReference type="Proteomes" id="UP000252586"/>
    </source>
</evidence>
<evidence type="ECO:0000259" key="2">
    <source>
        <dbReference type="Pfam" id="PF11774"/>
    </source>
</evidence>
<dbReference type="AlphaFoldDB" id="A0A366DD11"/>
<dbReference type="GO" id="GO:0003677">
    <property type="term" value="F:DNA binding"/>
    <property type="evidence" value="ECO:0007669"/>
    <property type="project" value="UniProtKB-KW"/>
</dbReference>
<evidence type="ECO:0000259" key="3">
    <source>
        <dbReference type="Pfam" id="PF23359"/>
    </source>
</evidence>
<dbReference type="Proteomes" id="UP000252586">
    <property type="component" value="Unassembled WGS sequence"/>
</dbReference>
<dbReference type="Gene3D" id="4.10.320.10">
    <property type="entry name" value="E3-binding domain"/>
    <property type="match status" value="1"/>
</dbReference>
<evidence type="ECO:0000256" key="1">
    <source>
        <dbReference type="ARBA" id="ARBA00023125"/>
    </source>
</evidence>
<dbReference type="GO" id="GO:0016746">
    <property type="term" value="F:acyltransferase activity"/>
    <property type="evidence" value="ECO:0007669"/>
    <property type="project" value="InterPro"/>
</dbReference>
<dbReference type="STRING" id="1210090.GCA_001613185_00966"/>
<sequence>MAKETIIRTIDDHTGDVIGPLEIAPAQLCQLSYNGKIYAWDLSHASANKLAEVLQPWLDCASHTEVIRKSRGKTANAGPTAKSAVVVEISSPSRTFTPEERRHIREWANANGYKVGPRGKIPNSVVDAYLNRATKVA</sequence>
<protein>
    <submittedName>
        <fullName evidence="4">Lsr2 protein</fullName>
    </submittedName>
</protein>
<dbReference type="InterPro" id="IPR036625">
    <property type="entry name" value="E3-bd_dom_sf"/>
</dbReference>
<keyword evidence="1" id="KW-0238">DNA-binding</keyword>
<dbReference type="RefSeq" id="WP_067503892.1">
    <property type="nucleotide sequence ID" value="NZ_QNRE01000010.1"/>
</dbReference>
<feature type="domain" description="Lsr2 DNA-binding" evidence="3">
    <location>
        <begin position="99"/>
        <end position="129"/>
    </location>
</feature>
<dbReference type="Pfam" id="PF11774">
    <property type="entry name" value="Lsr2"/>
    <property type="match status" value="1"/>
</dbReference>
<comment type="caution">
    <text evidence="4">The sequence shown here is derived from an EMBL/GenBank/DDBJ whole genome shotgun (WGS) entry which is preliminary data.</text>
</comment>
<dbReference type="Gene3D" id="3.30.60.230">
    <property type="entry name" value="Lsr2, dimerization domain"/>
    <property type="match status" value="1"/>
</dbReference>
<keyword evidence="5" id="KW-1185">Reference proteome</keyword>
<dbReference type="Pfam" id="PF23359">
    <property type="entry name" value="Lsr2_DNA-bd"/>
    <property type="match status" value="1"/>
</dbReference>
<dbReference type="InterPro" id="IPR042261">
    <property type="entry name" value="Lsr2-like_dimerization"/>
</dbReference>
<gene>
    <name evidence="4" type="ORF">DFR74_110206</name>
</gene>
<evidence type="ECO:0000313" key="4">
    <source>
        <dbReference type="EMBL" id="RBO87950.1"/>
    </source>
</evidence>
<dbReference type="OrthoDB" id="4113332at2"/>
<reference evidence="4 5" key="1">
    <citation type="submission" date="2018-06" db="EMBL/GenBank/DDBJ databases">
        <title>Genomic Encyclopedia of Type Strains, Phase IV (KMG-IV): sequencing the most valuable type-strain genomes for metagenomic binning, comparative biology and taxonomic classification.</title>
        <authorList>
            <person name="Goeker M."/>
        </authorList>
    </citation>
    <scope>NUCLEOTIDE SEQUENCE [LARGE SCALE GENOMIC DNA]</scope>
    <source>
        <strain evidence="4 5">DSM 44599</strain>
    </source>
</reference>
<name>A0A366DD11_9NOCA</name>
<proteinExistence type="predicted"/>
<feature type="domain" description="Lsr2 dimerization" evidence="2">
    <location>
        <begin position="1"/>
        <end position="62"/>
    </location>
</feature>
<dbReference type="InterPro" id="IPR055370">
    <property type="entry name" value="Lsr2_DNA-bd"/>
</dbReference>
<dbReference type="InterPro" id="IPR024412">
    <property type="entry name" value="Lsr2_dim_dom"/>
</dbReference>
<organism evidence="4 5">
    <name type="scientific">Nocardia puris</name>
    <dbReference type="NCBI Taxonomy" id="208602"/>
    <lineage>
        <taxon>Bacteria</taxon>
        <taxon>Bacillati</taxon>
        <taxon>Actinomycetota</taxon>
        <taxon>Actinomycetes</taxon>
        <taxon>Mycobacteriales</taxon>
        <taxon>Nocardiaceae</taxon>
        <taxon>Nocardia</taxon>
    </lineage>
</organism>
<dbReference type="EMBL" id="QNRE01000010">
    <property type="protein sequence ID" value="RBO87950.1"/>
    <property type="molecule type" value="Genomic_DNA"/>
</dbReference>
<accession>A0A366DD11</accession>